<name>A0ABU6RPF6_9FABA</name>
<sequence length="86" mass="9984">MRSLLEFFDELDDVVNNLKSDVEFAIRNKKIEEGDFYGYFDVTEKIKLKALNVRNVVKALQHWSHSSNQKSCGVSLQNLDTKLHPE</sequence>
<gene>
    <name evidence="1" type="ORF">PIB30_071659</name>
</gene>
<evidence type="ECO:0000313" key="1">
    <source>
        <dbReference type="EMBL" id="MED6125749.1"/>
    </source>
</evidence>
<dbReference type="Proteomes" id="UP001341840">
    <property type="component" value="Unassembled WGS sequence"/>
</dbReference>
<accession>A0ABU6RPF6</accession>
<evidence type="ECO:0000313" key="2">
    <source>
        <dbReference type="Proteomes" id="UP001341840"/>
    </source>
</evidence>
<keyword evidence="2" id="KW-1185">Reference proteome</keyword>
<organism evidence="1 2">
    <name type="scientific">Stylosanthes scabra</name>
    <dbReference type="NCBI Taxonomy" id="79078"/>
    <lineage>
        <taxon>Eukaryota</taxon>
        <taxon>Viridiplantae</taxon>
        <taxon>Streptophyta</taxon>
        <taxon>Embryophyta</taxon>
        <taxon>Tracheophyta</taxon>
        <taxon>Spermatophyta</taxon>
        <taxon>Magnoliopsida</taxon>
        <taxon>eudicotyledons</taxon>
        <taxon>Gunneridae</taxon>
        <taxon>Pentapetalae</taxon>
        <taxon>rosids</taxon>
        <taxon>fabids</taxon>
        <taxon>Fabales</taxon>
        <taxon>Fabaceae</taxon>
        <taxon>Papilionoideae</taxon>
        <taxon>50 kb inversion clade</taxon>
        <taxon>dalbergioids sensu lato</taxon>
        <taxon>Dalbergieae</taxon>
        <taxon>Pterocarpus clade</taxon>
        <taxon>Stylosanthes</taxon>
    </lineage>
</organism>
<protein>
    <submittedName>
        <fullName evidence="1">Uncharacterized protein</fullName>
    </submittedName>
</protein>
<dbReference type="EMBL" id="JASCZI010031040">
    <property type="protein sequence ID" value="MED6125749.1"/>
    <property type="molecule type" value="Genomic_DNA"/>
</dbReference>
<reference evidence="1 2" key="1">
    <citation type="journal article" date="2023" name="Plants (Basel)">
        <title>Bridging the Gap: Combining Genomics and Transcriptomics Approaches to Understand Stylosanthes scabra, an Orphan Legume from the Brazilian Caatinga.</title>
        <authorList>
            <person name="Ferreira-Neto J.R.C."/>
            <person name="da Silva M.D."/>
            <person name="Binneck E."/>
            <person name="de Melo N.F."/>
            <person name="da Silva R.H."/>
            <person name="de Melo A.L.T.M."/>
            <person name="Pandolfi V."/>
            <person name="Bustamante F.O."/>
            <person name="Brasileiro-Vidal A.C."/>
            <person name="Benko-Iseppon A.M."/>
        </authorList>
    </citation>
    <scope>NUCLEOTIDE SEQUENCE [LARGE SCALE GENOMIC DNA]</scope>
    <source>
        <tissue evidence="1">Leaves</tissue>
    </source>
</reference>
<comment type="caution">
    <text evidence="1">The sequence shown here is derived from an EMBL/GenBank/DDBJ whole genome shotgun (WGS) entry which is preliminary data.</text>
</comment>
<proteinExistence type="predicted"/>